<evidence type="ECO:0000313" key="3">
    <source>
        <dbReference type="Proteomes" id="UP000600101"/>
    </source>
</evidence>
<dbReference type="InterPro" id="IPR016181">
    <property type="entry name" value="Acyl_CoA_acyltransferase"/>
</dbReference>
<evidence type="ECO:0000313" key="2">
    <source>
        <dbReference type="EMBL" id="MBC4014611.1"/>
    </source>
</evidence>
<dbReference type="PANTHER" id="PTHR43792:SF1">
    <property type="entry name" value="N-ACETYLTRANSFERASE DOMAIN-CONTAINING PROTEIN"/>
    <property type="match status" value="1"/>
</dbReference>
<evidence type="ECO:0000259" key="1">
    <source>
        <dbReference type="PROSITE" id="PS51186"/>
    </source>
</evidence>
<dbReference type="PANTHER" id="PTHR43792">
    <property type="entry name" value="GNAT FAMILY, PUTATIVE (AFU_ORTHOLOGUE AFUA_3G00765)-RELATED-RELATED"/>
    <property type="match status" value="1"/>
</dbReference>
<dbReference type="EMBL" id="JACOMF010000003">
    <property type="protein sequence ID" value="MBC4014611.1"/>
    <property type="molecule type" value="Genomic_DNA"/>
</dbReference>
<gene>
    <name evidence="2" type="ORF">H7965_04670</name>
</gene>
<dbReference type="InterPro" id="IPR051531">
    <property type="entry name" value="N-acetyltransferase"/>
</dbReference>
<dbReference type="Gene3D" id="3.40.630.30">
    <property type="match status" value="1"/>
</dbReference>
<feature type="domain" description="N-acetyltransferase" evidence="1">
    <location>
        <begin position="1"/>
        <end position="155"/>
    </location>
</feature>
<dbReference type="GO" id="GO:0016747">
    <property type="term" value="F:acyltransferase activity, transferring groups other than amino-acyl groups"/>
    <property type="evidence" value="ECO:0007669"/>
    <property type="project" value="InterPro"/>
</dbReference>
<dbReference type="Proteomes" id="UP000600101">
    <property type="component" value="Unassembled WGS sequence"/>
</dbReference>
<reference evidence="2" key="1">
    <citation type="submission" date="2020-08" db="EMBL/GenBank/DDBJ databases">
        <authorList>
            <person name="Hu Y."/>
            <person name="Nguyen S.V."/>
            <person name="Li F."/>
            <person name="Fanning S."/>
        </authorList>
    </citation>
    <scope>NUCLEOTIDE SEQUENCE</scope>
    <source>
        <strain evidence="2">SYSU D8009</strain>
    </source>
</reference>
<accession>A0A9X0QVB1</accession>
<name>A0A9X0QVB1_9PROT</name>
<dbReference type="InterPro" id="IPR000182">
    <property type="entry name" value="GNAT_dom"/>
</dbReference>
<sequence>MLPVGLENLADLVRLKGDPAVFSTMLHGPRAPERTLEELEDDIDFWEVRGYGIWCIFRIRDGAFLGISGLMERPDGRGVALRYALWPEARGQGYAREAARAALEFGHRAGLQRIIAVARETNTASVAVLKALGLRQCGEFRNHGHRMLVFESLAADRAGNAARED</sequence>
<dbReference type="PROSITE" id="PS51186">
    <property type="entry name" value="GNAT"/>
    <property type="match status" value="1"/>
</dbReference>
<comment type="caution">
    <text evidence="2">The sequence shown here is derived from an EMBL/GenBank/DDBJ whole genome shotgun (WGS) entry which is preliminary data.</text>
</comment>
<dbReference type="SUPFAM" id="SSF55729">
    <property type="entry name" value="Acyl-CoA N-acyltransferases (Nat)"/>
    <property type="match status" value="1"/>
</dbReference>
<dbReference type="Pfam" id="PF13302">
    <property type="entry name" value="Acetyltransf_3"/>
    <property type="match status" value="1"/>
</dbReference>
<dbReference type="AlphaFoldDB" id="A0A9X0QVB1"/>
<protein>
    <submittedName>
        <fullName evidence="2">GNAT family N-acetyltransferase</fullName>
    </submittedName>
</protein>
<organism evidence="2 3">
    <name type="scientific">Siccirubricoccus deserti</name>
    <dbReference type="NCBI Taxonomy" id="2013562"/>
    <lineage>
        <taxon>Bacteria</taxon>
        <taxon>Pseudomonadati</taxon>
        <taxon>Pseudomonadota</taxon>
        <taxon>Alphaproteobacteria</taxon>
        <taxon>Acetobacterales</taxon>
        <taxon>Roseomonadaceae</taxon>
        <taxon>Siccirubricoccus</taxon>
    </lineage>
</organism>
<keyword evidence="3" id="KW-1185">Reference proteome</keyword>
<proteinExistence type="predicted"/>